<feature type="transmembrane region" description="Helical" evidence="12">
    <location>
        <begin position="232"/>
        <end position="257"/>
    </location>
</feature>
<dbReference type="SMART" id="SM00831">
    <property type="entry name" value="Cation_ATPase_N"/>
    <property type="match status" value="1"/>
</dbReference>
<dbReference type="GO" id="GO:0005524">
    <property type="term" value="F:ATP binding"/>
    <property type="evidence" value="ECO:0007669"/>
    <property type="project" value="UniProtKB-UniRule"/>
</dbReference>
<reference evidence="15" key="1">
    <citation type="journal article" date="2015" name="PLoS Genet.">
        <title>Genome Sequence and Transcriptome Analyses of Chrysochromulina tobin: Metabolic Tools for Enhanced Algal Fitness in the Prominent Order Prymnesiales (Haptophyceae).</title>
        <authorList>
            <person name="Hovde B.T."/>
            <person name="Deodato C.R."/>
            <person name="Hunsperger H.M."/>
            <person name="Ryken S.A."/>
            <person name="Yost W."/>
            <person name="Jha R.K."/>
            <person name="Patterson J."/>
            <person name="Monnat R.J. Jr."/>
            <person name="Barlow S.B."/>
            <person name="Starkenburg S.R."/>
            <person name="Cattolico R.A."/>
        </authorList>
    </citation>
    <scope>NUCLEOTIDE SEQUENCE</scope>
    <source>
        <strain evidence="15">CCMP291</strain>
    </source>
</reference>
<feature type="transmembrane region" description="Helical" evidence="12">
    <location>
        <begin position="89"/>
        <end position="105"/>
    </location>
</feature>
<evidence type="ECO:0000256" key="6">
    <source>
        <dbReference type="ARBA" id="ARBA00022741"/>
    </source>
</evidence>
<evidence type="ECO:0000256" key="7">
    <source>
        <dbReference type="ARBA" id="ARBA00022840"/>
    </source>
</evidence>
<keyword evidence="12" id="KW-0813">Transport</keyword>
<dbReference type="Proteomes" id="UP000037460">
    <property type="component" value="Unassembled WGS sequence"/>
</dbReference>
<keyword evidence="15" id="KW-1185">Reference proteome</keyword>
<dbReference type="InterPro" id="IPR023298">
    <property type="entry name" value="ATPase_P-typ_TM_dom_sf"/>
</dbReference>
<evidence type="ECO:0000256" key="9">
    <source>
        <dbReference type="ARBA" id="ARBA00022967"/>
    </source>
</evidence>
<keyword evidence="8 12" id="KW-0460">Magnesium</keyword>
<dbReference type="InterPro" id="IPR018303">
    <property type="entry name" value="ATPase_P-typ_P_site"/>
</dbReference>
<comment type="subcellular location">
    <subcellularLocation>
        <location evidence="12">Cell membrane</location>
        <topology evidence="12">Multi-pass membrane protein</topology>
    </subcellularLocation>
    <subcellularLocation>
        <location evidence="1">Membrane</location>
        <topology evidence="1">Multi-pass membrane protein</topology>
    </subcellularLocation>
</comment>
<keyword evidence="3" id="KW-0597">Phosphoprotein</keyword>
<dbReference type="InterPro" id="IPR023214">
    <property type="entry name" value="HAD_sf"/>
</dbReference>
<dbReference type="SUPFAM" id="SSF81665">
    <property type="entry name" value="Calcium ATPase, transmembrane domain M"/>
    <property type="match status" value="1"/>
</dbReference>
<comment type="similarity">
    <text evidence="2 12">Belongs to the cation transport ATPase (P-type) (TC 3.A.3) family. Type IIIA subfamily.</text>
</comment>
<dbReference type="EMBL" id="JWZX01001301">
    <property type="protein sequence ID" value="KOO34192.1"/>
    <property type="molecule type" value="Genomic_DNA"/>
</dbReference>
<dbReference type="FunFam" id="3.40.50.1000:FF:000211">
    <property type="entry name" value="Plasma membrane ATPase"/>
    <property type="match status" value="1"/>
</dbReference>
<comment type="caution">
    <text evidence="14">The sequence shown here is derived from an EMBL/GenBank/DDBJ whole genome shotgun (WGS) entry which is preliminary data.</text>
</comment>
<dbReference type="AlphaFoldDB" id="A0A0M0K6F5"/>
<dbReference type="GO" id="GO:0120029">
    <property type="term" value="P:proton export across plasma membrane"/>
    <property type="evidence" value="ECO:0007669"/>
    <property type="project" value="UniProtKB-UniRule"/>
</dbReference>
<evidence type="ECO:0000313" key="14">
    <source>
        <dbReference type="EMBL" id="KOO34192.1"/>
    </source>
</evidence>
<dbReference type="Gene3D" id="2.70.150.10">
    <property type="entry name" value="Calcium-transporting ATPase, cytoplasmic transduction domain A"/>
    <property type="match status" value="1"/>
</dbReference>
<dbReference type="InterPro" id="IPR004014">
    <property type="entry name" value="ATPase_P-typ_cation-transptr_N"/>
</dbReference>
<evidence type="ECO:0000256" key="5">
    <source>
        <dbReference type="ARBA" id="ARBA00022723"/>
    </source>
</evidence>
<dbReference type="GO" id="GO:0046872">
    <property type="term" value="F:metal ion binding"/>
    <property type="evidence" value="ECO:0007669"/>
    <property type="project" value="UniProtKB-KW"/>
</dbReference>
<feature type="transmembrane region" description="Helical" evidence="12">
    <location>
        <begin position="790"/>
        <end position="814"/>
    </location>
</feature>
<keyword evidence="11 12" id="KW-0472">Membrane</keyword>
<dbReference type="EC" id="7.1.2.1" evidence="12"/>
<dbReference type="FunFam" id="2.70.150.10:FF:000042">
    <property type="entry name" value="Plasma membrane ATPase"/>
    <property type="match status" value="1"/>
</dbReference>
<dbReference type="InterPro" id="IPR008250">
    <property type="entry name" value="ATPase_P-typ_transduc_dom_A_sf"/>
</dbReference>
<evidence type="ECO:0000256" key="8">
    <source>
        <dbReference type="ARBA" id="ARBA00022842"/>
    </source>
</evidence>
<dbReference type="GO" id="GO:0016887">
    <property type="term" value="F:ATP hydrolysis activity"/>
    <property type="evidence" value="ECO:0007669"/>
    <property type="project" value="InterPro"/>
</dbReference>
<feature type="transmembrane region" description="Helical" evidence="12">
    <location>
        <begin position="742"/>
        <end position="770"/>
    </location>
</feature>
<accession>A0A0M0K6F5</accession>
<protein>
    <recommendedName>
        <fullName evidence="12">Plasma membrane ATPase</fullName>
        <ecNumber evidence="12">7.1.2.1</ecNumber>
    </recommendedName>
</protein>
<dbReference type="InterPro" id="IPR036412">
    <property type="entry name" value="HAD-like_sf"/>
</dbReference>
<dbReference type="Gene3D" id="1.20.1110.10">
    <property type="entry name" value="Calcium-transporting ATPase, transmembrane domain"/>
    <property type="match status" value="1"/>
</dbReference>
<dbReference type="SFLD" id="SFLDG00002">
    <property type="entry name" value="C1.7:_P-type_atpase_like"/>
    <property type="match status" value="1"/>
</dbReference>
<evidence type="ECO:0000256" key="4">
    <source>
        <dbReference type="ARBA" id="ARBA00022692"/>
    </source>
</evidence>
<dbReference type="Pfam" id="PF00690">
    <property type="entry name" value="Cation_ATPase_N"/>
    <property type="match status" value="1"/>
</dbReference>
<evidence type="ECO:0000256" key="2">
    <source>
        <dbReference type="ARBA" id="ARBA00008804"/>
    </source>
</evidence>
<dbReference type="PRINTS" id="PR00120">
    <property type="entry name" value="HATPASE"/>
</dbReference>
<dbReference type="InterPro" id="IPR001757">
    <property type="entry name" value="P_typ_ATPase"/>
</dbReference>
<proteinExistence type="inferred from homology"/>
<feature type="domain" description="Cation-transporting P-type ATPase N-terminal" evidence="13">
    <location>
        <begin position="16"/>
        <end position="85"/>
    </location>
</feature>
<dbReference type="Pfam" id="PF00122">
    <property type="entry name" value="E1-E2_ATPase"/>
    <property type="match status" value="1"/>
</dbReference>
<evidence type="ECO:0000256" key="1">
    <source>
        <dbReference type="ARBA" id="ARBA00004141"/>
    </source>
</evidence>
<dbReference type="PANTHER" id="PTHR42861">
    <property type="entry name" value="CALCIUM-TRANSPORTING ATPASE"/>
    <property type="match status" value="1"/>
</dbReference>
<dbReference type="Gene3D" id="3.40.1110.10">
    <property type="entry name" value="Calcium-transporting ATPase, cytoplasmic domain N"/>
    <property type="match status" value="1"/>
</dbReference>
<evidence type="ECO:0000313" key="15">
    <source>
        <dbReference type="Proteomes" id="UP000037460"/>
    </source>
</evidence>
<keyword evidence="7 12" id="KW-0067">ATP-binding</keyword>
<keyword evidence="10 12" id="KW-1133">Transmembrane helix</keyword>
<dbReference type="InterPro" id="IPR044492">
    <property type="entry name" value="P_typ_ATPase_HD_dom"/>
</dbReference>
<name>A0A0M0K6F5_9EUKA</name>
<dbReference type="InterPro" id="IPR006534">
    <property type="entry name" value="P-type_ATPase_IIIA"/>
</dbReference>
<organism evidence="14 15">
    <name type="scientific">Chrysochromulina tobinii</name>
    <dbReference type="NCBI Taxonomy" id="1460289"/>
    <lineage>
        <taxon>Eukaryota</taxon>
        <taxon>Haptista</taxon>
        <taxon>Haptophyta</taxon>
        <taxon>Prymnesiophyceae</taxon>
        <taxon>Prymnesiales</taxon>
        <taxon>Chrysochromulinaceae</taxon>
        <taxon>Chrysochromulina</taxon>
    </lineage>
</organism>
<dbReference type="PRINTS" id="PR00119">
    <property type="entry name" value="CATATPASE"/>
</dbReference>
<keyword evidence="6 12" id="KW-0547">Nucleotide-binding</keyword>
<dbReference type="NCBIfam" id="TIGR01647">
    <property type="entry name" value="ATPase-IIIA_H"/>
    <property type="match status" value="1"/>
</dbReference>
<evidence type="ECO:0000256" key="10">
    <source>
        <dbReference type="ARBA" id="ARBA00022989"/>
    </source>
</evidence>
<keyword evidence="12" id="KW-0375">Hydrogen ion transport</keyword>
<dbReference type="Gene3D" id="3.40.50.1000">
    <property type="entry name" value="HAD superfamily/HAD-like"/>
    <property type="match status" value="1"/>
</dbReference>
<keyword evidence="4 12" id="KW-0812">Transmembrane</keyword>
<evidence type="ECO:0000256" key="12">
    <source>
        <dbReference type="RuleBase" id="RU362083"/>
    </source>
</evidence>
<comment type="catalytic activity">
    <reaction evidence="12">
        <text>ATP + H2O + H(+)(in) = ADP + phosphate + 2 H(+)(out)</text>
        <dbReference type="Rhea" id="RHEA:20852"/>
        <dbReference type="ChEBI" id="CHEBI:15377"/>
        <dbReference type="ChEBI" id="CHEBI:15378"/>
        <dbReference type="ChEBI" id="CHEBI:30616"/>
        <dbReference type="ChEBI" id="CHEBI:43474"/>
        <dbReference type="ChEBI" id="CHEBI:456216"/>
        <dbReference type="EC" id="7.1.2.1"/>
    </reaction>
</comment>
<evidence type="ECO:0000259" key="13">
    <source>
        <dbReference type="SMART" id="SM00831"/>
    </source>
</evidence>
<keyword evidence="9 12" id="KW-1278">Translocase</keyword>
<feature type="transmembrane region" description="Helical" evidence="12">
    <location>
        <begin position="826"/>
        <end position="847"/>
    </location>
</feature>
<dbReference type="PROSITE" id="PS00154">
    <property type="entry name" value="ATPASE_E1_E2"/>
    <property type="match status" value="1"/>
</dbReference>
<dbReference type="GO" id="GO:0008553">
    <property type="term" value="F:P-type proton-exporting transporter activity"/>
    <property type="evidence" value="ECO:0007669"/>
    <property type="project" value="UniProtKB-UniRule"/>
</dbReference>
<dbReference type="InterPro" id="IPR023299">
    <property type="entry name" value="ATPase_P-typ_cyto_dom_N"/>
</dbReference>
<feature type="transmembrane region" description="Helical" evidence="12">
    <location>
        <begin position="636"/>
        <end position="657"/>
    </location>
</feature>
<dbReference type="SFLD" id="SFLDF00027">
    <property type="entry name" value="p-type_atpase"/>
    <property type="match status" value="1"/>
</dbReference>
<dbReference type="NCBIfam" id="TIGR01494">
    <property type="entry name" value="ATPase_P-type"/>
    <property type="match status" value="2"/>
</dbReference>
<evidence type="ECO:0000256" key="11">
    <source>
        <dbReference type="ARBA" id="ARBA00023136"/>
    </source>
</evidence>
<dbReference type="InterPro" id="IPR059000">
    <property type="entry name" value="ATPase_P-type_domA"/>
</dbReference>
<sequence length="986" mass="107725">MKETPRTLHHKASVLDLTGEPGAHVDATSEEGLDEAEAEIRLKQFGLNELPDNATPWYVIFLSHFTGLMPGMIVLACLIEYLLKEWPDFYTLMTLLFLNGFVGFWEDMRAGDAVAALKASLKPEATVKRNGRWRKIDASLLVPGDRVSLAAGFSVPADCIVSHGMEIQVDQAALTGESLPVSMSAGSQIMMGSTVVSGEVDGVVCNTGINTFFGKTAALIGSTHDEGNFQKVVLSITQVLFAFSSVLVTIAVVHLIMRDPGQLWEAVSFGVVLLVASIPIAMQVVCTATMALGSRMLAEKKAIVARLASIEQLAGMTILCSDKTGTLTLNKMVLQEMVSYDDKIQGPEILTYAALAIRWKEPPKDALDTLVLMSDKLDREYCDKHVQLDFVPFDPKRKRTEATLRGPNGAEFEVVKGAPNVLLTLIDKSNYAAIGNAFQAKVDNLAERGIRALAVAKKDKGGVMKMVGMLTFLDPPRPDTKATIRNAMMQGVSVKMITGDHQAIARETARQLGMGDNISSAANLPTLAAGDAPPTTLGRDYGEMITNSDGFAGVYPEHKFLIVETLRQLGHSVGMTGDGVNDAPALKKADVGIAVEGATDAARAAADLVLTAPGLSVIVDAIEISRAIFQRMKNYVIYRVACTIQLLLFFFVAVFAFEPHWYNDKFKQLPGHPYKYDKVLSDGSVAHFEYGFRMTEREIGLDIPGTFNLPVIALVVIVILNDATIVSTAYDNVKASQLPEKWNLPILFIVAAWIGFVACGSSLLLLDWALSSEDPDSPMRQLGLSSSLSYGQIIAMMYLKISLSDWWTIFAARTQDWCWTRAPSKIVASAALFATLTSTYFSVTWPFQDIRFDEVLYLEGEEAAREHQEDVQLIGLDFEHVVFTWCFCGVFFVIQDTAKVLCYRVLFHYDVCGIKTDALANEERIAANERIQNGLSHSVTTNPKDILVGIEKQRLLHSGTVQSLSESGAQGGAPWSLSKALFGKKR</sequence>
<gene>
    <name evidence="14" type="ORF">Ctob_015511</name>
</gene>
<keyword evidence="5" id="KW-0479">Metal-binding</keyword>
<dbReference type="OrthoDB" id="116380at2759"/>
<dbReference type="SFLD" id="SFLDS00003">
    <property type="entry name" value="Haloacid_Dehalogenase"/>
    <property type="match status" value="1"/>
</dbReference>
<dbReference type="SUPFAM" id="SSF81653">
    <property type="entry name" value="Calcium ATPase, transduction domain A"/>
    <property type="match status" value="1"/>
</dbReference>
<keyword evidence="12" id="KW-0406">Ion transport</keyword>
<feature type="transmembrane region" description="Helical" evidence="12">
    <location>
        <begin position="269"/>
        <end position="292"/>
    </location>
</feature>
<dbReference type="Pfam" id="PF00702">
    <property type="entry name" value="Hydrolase"/>
    <property type="match status" value="1"/>
</dbReference>
<dbReference type="GO" id="GO:0005886">
    <property type="term" value="C:plasma membrane"/>
    <property type="evidence" value="ECO:0007669"/>
    <property type="project" value="UniProtKB-SubCell"/>
</dbReference>
<dbReference type="FunFam" id="3.40.1110.10:FF:000005">
    <property type="entry name" value="Plasma membrane ATPase"/>
    <property type="match status" value="1"/>
</dbReference>
<dbReference type="SUPFAM" id="SSF56784">
    <property type="entry name" value="HAD-like"/>
    <property type="match status" value="1"/>
</dbReference>
<feature type="transmembrane region" description="Helical" evidence="12">
    <location>
        <begin position="57"/>
        <end position="83"/>
    </location>
</feature>
<evidence type="ECO:0000256" key="3">
    <source>
        <dbReference type="ARBA" id="ARBA00022553"/>
    </source>
</evidence>